<protein>
    <submittedName>
        <fullName evidence="1">Uncharacterized protein</fullName>
    </submittedName>
</protein>
<gene>
    <name evidence="1" type="ORF">PsorP6_004821</name>
</gene>
<reference evidence="1 2" key="1">
    <citation type="journal article" date="2022" name="bioRxiv">
        <title>The genome of the oomycete Peronosclerospora sorghi, a cosmopolitan pathogen of maize and sorghum, is inflated with dispersed pseudogenes.</title>
        <authorList>
            <person name="Fletcher K."/>
            <person name="Martin F."/>
            <person name="Isakeit T."/>
            <person name="Cavanaugh K."/>
            <person name="Magill C."/>
            <person name="Michelmore R."/>
        </authorList>
    </citation>
    <scope>NUCLEOTIDE SEQUENCE [LARGE SCALE GENOMIC DNA]</scope>
    <source>
        <strain evidence="1">P6</strain>
    </source>
</reference>
<evidence type="ECO:0000313" key="2">
    <source>
        <dbReference type="Proteomes" id="UP001163321"/>
    </source>
</evidence>
<dbReference type="Proteomes" id="UP001163321">
    <property type="component" value="Chromosome 8"/>
</dbReference>
<organism evidence="1 2">
    <name type="scientific">Peronosclerospora sorghi</name>
    <dbReference type="NCBI Taxonomy" id="230839"/>
    <lineage>
        <taxon>Eukaryota</taxon>
        <taxon>Sar</taxon>
        <taxon>Stramenopiles</taxon>
        <taxon>Oomycota</taxon>
        <taxon>Peronosporomycetes</taxon>
        <taxon>Peronosporales</taxon>
        <taxon>Peronosporaceae</taxon>
        <taxon>Peronosclerospora</taxon>
    </lineage>
</organism>
<dbReference type="EMBL" id="CM047587">
    <property type="protein sequence ID" value="KAI9906396.1"/>
    <property type="molecule type" value="Genomic_DNA"/>
</dbReference>
<comment type="caution">
    <text evidence="1">The sequence shown here is derived from an EMBL/GenBank/DDBJ whole genome shotgun (WGS) entry which is preliminary data.</text>
</comment>
<name>A0ACC0VLM8_9STRA</name>
<accession>A0ACC0VLM8</accession>
<keyword evidence="2" id="KW-1185">Reference proteome</keyword>
<sequence length="210" mass="23655">MYSKHQVQDYLRSQAVVDGKNIRVLHSDRKHVNEVESAHTCNVVSTCPSSASARFIASTIKDAVQRRSSTVRASDVETALTGTLLREVPYHVRYRALRMAPEKIGVKPEFEYSNAAEYIRVFEDGRSSTFETIDGHFKHANRNVVGLGFAVTQTDDEDNRSWFLAELSPRHDELRFNKVSKIISDLDKGLIPAARAILPSAVHVYCVEHI</sequence>
<proteinExistence type="predicted"/>
<evidence type="ECO:0000313" key="1">
    <source>
        <dbReference type="EMBL" id="KAI9906396.1"/>
    </source>
</evidence>